<reference evidence="1 2" key="1">
    <citation type="submission" date="2024-05" db="EMBL/GenBank/DDBJ databases">
        <authorList>
            <person name="Duchaud E."/>
        </authorList>
    </citation>
    <scope>NUCLEOTIDE SEQUENCE [LARGE SCALE GENOMIC DNA]</scope>
    <source>
        <strain evidence="1">Ena-SAMPLE-TAB-13-05-2024-13:56:06:370-140308</strain>
    </source>
</reference>
<gene>
    <name evidence="1" type="ORF">T190423A01A_20247</name>
</gene>
<organism evidence="1 2">
    <name type="scientific">Tenacibaculum polynesiense</name>
    <dbReference type="NCBI Taxonomy" id="3137857"/>
    <lineage>
        <taxon>Bacteria</taxon>
        <taxon>Pseudomonadati</taxon>
        <taxon>Bacteroidota</taxon>
        <taxon>Flavobacteriia</taxon>
        <taxon>Flavobacteriales</taxon>
        <taxon>Flavobacteriaceae</taxon>
        <taxon>Tenacibaculum</taxon>
    </lineage>
</organism>
<accession>A0ABM9PAV6</accession>
<name>A0ABM9PAV6_9FLAO</name>
<dbReference type="EMBL" id="CAXJIO010000011">
    <property type="protein sequence ID" value="CAL2102496.1"/>
    <property type="molecule type" value="Genomic_DNA"/>
</dbReference>
<dbReference type="RefSeq" id="WP_348715807.1">
    <property type="nucleotide sequence ID" value="NZ_CAXJIO010000011.1"/>
</dbReference>
<dbReference type="Proteomes" id="UP001497527">
    <property type="component" value="Unassembled WGS sequence"/>
</dbReference>
<evidence type="ECO:0000313" key="1">
    <source>
        <dbReference type="EMBL" id="CAL2102496.1"/>
    </source>
</evidence>
<protein>
    <recommendedName>
        <fullName evidence="3">Aminoglycoside adenylyltransferase</fullName>
    </recommendedName>
</protein>
<sequence>MGANHNIKRYGEVWPDYKIEFGLKILEKLKQWIVVSGGWAWHFMSEMNHKEFKHAHDHKDIDIFVNPKNVGIVMQILLEDGFEKVWTRYDHMPSNENFRRYEKKEWLPTGKEVRVTIDFFESKTIESVEVNGWNVVEPKTLLGFYANIHTSDKCWAVKSAIKLLEKGENLIGNPLLSKIPLMGIT</sequence>
<evidence type="ECO:0000313" key="2">
    <source>
        <dbReference type="Proteomes" id="UP001497527"/>
    </source>
</evidence>
<evidence type="ECO:0008006" key="3">
    <source>
        <dbReference type="Google" id="ProtNLM"/>
    </source>
</evidence>
<proteinExistence type="predicted"/>
<keyword evidence="2" id="KW-1185">Reference proteome</keyword>
<comment type="caution">
    <text evidence="1">The sequence shown here is derived from an EMBL/GenBank/DDBJ whole genome shotgun (WGS) entry which is preliminary data.</text>
</comment>